<keyword evidence="3" id="KW-1185">Reference proteome</keyword>
<evidence type="ECO:0000259" key="1">
    <source>
        <dbReference type="PROSITE" id="PS01179"/>
    </source>
</evidence>
<accession>A0A0R3TFG5</accession>
<organism evidence="4">
    <name type="scientific">Rodentolepis nana</name>
    <name type="common">Dwarf tapeworm</name>
    <name type="synonym">Hymenolepis nana</name>
    <dbReference type="NCBI Taxonomy" id="102285"/>
    <lineage>
        <taxon>Eukaryota</taxon>
        <taxon>Metazoa</taxon>
        <taxon>Spiralia</taxon>
        <taxon>Lophotrochozoa</taxon>
        <taxon>Platyhelminthes</taxon>
        <taxon>Cestoda</taxon>
        <taxon>Eucestoda</taxon>
        <taxon>Cyclophyllidea</taxon>
        <taxon>Hymenolepididae</taxon>
        <taxon>Rodentolepis</taxon>
    </lineage>
</organism>
<proteinExistence type="predicted"/>
<feature type="domain" description="PID" evidence="1">
    <location>
        <begin position="13"/>
        <end position="76"/>
    </location>
</feature>
<dbReference type="Proteomes" id="UP000278807">
    <property type="component" value="Unassembled WGS sequence"/>
</dbReference>
<name>A0A0R3TFG5_RODNA</name>
<sequence length="108" mass="12093">MIHFIISGFLASEFQVLYLGAFDVFSSNGTNAVSSAMDTLFRMQNSHLRPIVVSFRVSPDGVTLTDLHCRQFLRRHFGADSFLYIGVDPYGRTLMENDPGTVNTDGRK</sequence>
<dbReference type="AlphaFoldDB" id="A0A0R3TFG5"/>
<evidence type="ECO:0000313" key="4">
    <source>
        <dbReference type="WBParaSite" id="HNAJ_0000580601-mRNA-1"/>
    </source>
</evidence>
<gene>
    <name evidence="2" type="ORF">HNAJ_LOCUS5803</name>
</gene>
<dbReference type="WBParaSite" id="HNAJ_0000580601-mRNA-1">
    <property type="protein sequence ID" value="HNAJ_0000580601-mRNA-1"/>
    <property type="gene ID" value="HNAJ_0000580601"/>
</dbReference>
<dbReference type="EMBL" id="UZAE01005452">
    <property type="protein sequence ID" value="VDO01663.1"/>
    <property type="molecule type" value="Genomic_DNA"/>
</dbReference>
<dbReference type="Pfam" id="PF08416">
    <property type="entry name" value="PTB"/>
    <property type="match status" value="1"/>
</dbReference>
<dbReference type="STRING" id="102285.A0A0R3TFG5"/>
<dbReference type="Gene3D" id="2.30.29.30">
    <property type="entry name" value="Pleckstrin-homology domain (PH domain)/Phosphotyrosine-binding domain (PTB)"/>
    <property type="match status" value="1"/>
</dbReference>
<reference evidence="4" key="1">
    <citation type="submission" date="2017-02" db="UniProtKB">
        <authorList>
            <consortium name="WormBaseParasite"/>
        </authorList>
    </citation>
    <scope>IDENTIFICATION</scope>
</reference>
<dbReference type="PROSITE" id="PS01179">
    <property type="entry name" value="PID"/>
    <property type="match status" value="1"/>
</dbReference>
<dbReference type="InterPro" id="IPR013625">
    <property type="entry name" value="PTB"/>
</dbReference>
<dbReference type="OrthoDB" id="6273691at2759"/>
<dbReference type="SUPFAM" id="SSF50729">
    <property type="entry name" value="PH domain-like"/>
    <property type="match status" value="1"/>
</dbReference>
<evidence type="ECO:0000313" key="3">
    <source>
        <dbReference type="Proteomes" id="UP000278807"/>
    </source>
</evidence>
<protein>
    <submittedName>
        <fullName evidence="4">PID domain-containing protein</fullName>
    </submittedName>
</protein>
<evidence type="ECO:0000313" key="2">
    <source>
        <dbReference type="EMBL" id="VDO01663.1"/>
    </source>
</evidence>
<reference evidence="2 3" key="2">
    <citation type="submission" date="2018-11" db="EMBL/GenBank/DDBJ databases">
        <authorList>
            <consortium name="Pathogen Informatics"/>
        </authorList>
    </citation>
    <scope>NUCLEOTIDE SEQUENCE [LARGE SCALE GENOMIC DNA]</scope>
</reference>
<dbReference type="InterPro" id="IPR011993">
    <property type="entry name" value="PH-like_dom_sf"/>
</dbReference>
<dbReference type="InterPro" id="IPR006020">
    <property type="entry name" value="PTB/PI_dom"/>
</dbReference>